<feature type="domain" description="Transketolase N-terminal" evidence="7">
    <location>
        <begin position="11"/>
        <end position="272"/>
    </location>
</feature>
<keyword evidence="9" id="KW-1185">Reference proteome</keyword>
<evidence type="ECO:0000256" key="1">
    <source>
        <dbReference type="ARBA" id="ARBA00001964"/>
    </source>
</evidence>
<keyword evidence="4" id="KW-0479">Metal-binding</keyword>
<reference evidence="8 9" key="1">
    <citation type="submission" date="2019-03" db="EMBL/GenBank/DDBJ databases">
        <title>Genomic Encyclopedia of Type Strains, Phase IV (KMG-IV): sequencing the most valuable type-strain genomes for metagenomic binning, comparative biology and taxonomic classification.</title>
        <authorList>
            <person name="Goeker M."/>
        </authorList>
    </citation>
    <scope>NUCLEOTIDE SEQUENCE [LARGE SCALE GENOMIC DNA]</scope>
    <source>
        <strain evidence="8 9">DSM 102940</strain>
    </source>
</reference>
<evidence type="ECO:0000256" key="2">
    <source>
        <dbReference type="ARBA" id="ARBA00007131"/>
    </source>
</evidence>
<evidence type="ECO:0000256" key="6">
    <source>
        <dbReference type="SAM" id="MobiDB-lite"/>
    </source>
</evidence>
<comment type="similarity">
    <text evidence="2">Belongs to the transketolase family.</text>
</comment>
<dbReference type="PANTHER" id="PTHR47514">
    <property type="entry name" value="TRANSKETOLASE N-TERMINAL SECTION-RELATED"/>
    <property type="match status" value="1"/>
</dbReference>
<dbReference type="EMBL" id="SLWV01000016">
    <property type="protein sequence ID" value="TCO73143.1"/>
    <property type="molecule type" value="Genomic_DNA"/>
</dbReference>
<dbReference type="GO" id="GO:0046872">
    <property type="term" value="F:metal ion binding"/>
    <property type="evidence" value="ECO:0007669"/>
    <property type="project" value="UniProtKB-KW"/>
</dbReference>
<evidence type="ECO:0000313" key="8">
    <source>
        <dbReference type="EMBL" id="TCO73143.1"/>
    </source>
</evidence>
<dbReference type="RefSeq" id="WP_132245956.1">
    <property type="nucleotide sequence ID" value="NZ_SLWV01000016.1"/>
</dbReference>
<dbReference type="GO" id="GO:0016740">
    <property type="term" value="F:transferase activity"/>
    <property type="evidence" value="ECO:0007669"/>
    <property type="project" value="UniProtKB-KW"/>
</dbReference>
<dbReference type="InterPro" id="IPR049557">
    <property type="entry name" value="Transketolase_CS"/>
</dbReference>
<gene>
    <name evidence="8" type="ORF">EV214_11645</name>
</gene>
<sequence>MANVDYEQLQKTATEIRKGIIKAVHSAGSGHPGGSLSAADILTALYFHKMKVDPKNPKWEGRDRFVLSKGHAAPVLYATLAEKGFFAKEELLKLRQMGAMLQGHPDMKGIPGVEMSTGSLGQGFSSTIGMAIASKIDKKENRTYVLLGDGEVQEGLVWEAAMSASHYKLDNLTAILDFNGLQIDGKNEEVMNIHPIKEKWESFGWVVIEIDGHNLEEIIGALDKAEEVKDQPTMIIAKTIKGKGVSYMENQAGWHGSAPKDEEAQKALEELGGAR</sequence>
<dbReference type="Gene3D" id="3.40.50.970">
    <property type="match status" value="1"/>
</dbReference>
<feature type="compositionally biased region" description="Basic and acidic residues" evidence="6">
    <location>
        <begin position="258"/>
        <end position="269"/>
    </location>
</feature>
<evidence type="ECO:0000313" key="9">
    <source>
        <dbReference type="Proteomes" id="UP000294919"/>
    </source>
</evidence>
<keyword evidence="5" id="KW-0786">Thiamine pyrophosphate</keyword>
<dbReference type="PROSITE" id="PS00801">
    <property type="entry name" value="TRANSKETOLASE_1"/>
    <property type="match status" value="1"/>
</dbReference>
<proteinExistence type="inferred from homology"/>
<dbReference type="PANTHER" id="PTHR47514:SF1">
    <property type="entry name" value="TRANSKETOLASE N-TERMINAL SECTION-RELATED"/>
    <property type="match status" value="1"/>
</dbReference>
<dbReference type="SUPFAM" id="SSF52518">
    <property type="entry name" value="Thiamin diphosphate-binding fold (THDP-binding)"/>
    <property type="match status" value="1"/>
</dbReference>
<dbReference type="CDD" id="cd02012">
    <property type="entry name" value="TPP_TK"/>
    <property type="match status" value="1"/>
</dbReference>
<keyword evidence="3" id="KW-0808">Transferase</keyword>
<feature type="region of interest" description="Disordered" evidence="6">
    <location>
        <begin position="253"/>
        <end position="275"/>
    </location>
</feature>
<dbReference type="InterPro" id="IPR029061">
    <property type="entry name" value="THDP-binding"/>
</dbReference>
<organism evidence="8 9">
    <name type="scientific">Marinisporobacter balticus</name>
    <dbReference type="NCBI Taxonomy" id="2018667"/>
    <lineage>
        <taxon>Bacteria</taxon>
        <taxon>Bacillati</taxon>
        <taxon>Bacillota</taxon>
        <taxon>Clostridia</taxon>
        <taxon>Peptostreptococcales</taxon>
        <taxon>Thermotaleaceae</taxon>
        <taxon>Marinisporobacter</taxon>
    </lineage>
</organism>
<dbReference type="InterPro" id="IPR005474">
    <property type="entry name" value="Transketolase_N"/>
</dbReference>
<dbReference type="AlphaFoldDB" id="A0A4R2KHQ7"/>
<evidence type="ECO:0000256" key="3">
    <source>
        <dbReference type="ARBA" id="ARBA00022679"/>
    </source>
</evidence>
<evidence type="ECO:0000259" key="7">
    <source>
        <dbReference type="Pfam" id="PF00456"/>
    </source>
</evidence>
<evidence type="ECO:0000256" key="5">
    <source>
        <dbReference type="ARBA" id="ARBA00023052"/>
    </source>
</evidence>
<dbReference type="OrthoDB" id="8732661at2"/>
<evidence type="ECO:0000256" key="4">
    <source>
        <dbReference type="ARBA" id="ARBA00022723"/>
    </source>
</evidence>
<comment type="cofactor">
    <cofactor evidence="1">
        <name>thiamine diphosphate</name>
        <dbReference type="ChEBI" id="CHEBI:58937"/>
    </cofactor>
</comment>
<dbReference type="Proteomes" id="UP000294919">
    <property type="component" value="Unassembled WGS sequence"/>
</dbReference>
<protein>
    <submittedName>
        <fullName evidence="8">Transketolase</fullName>
    </submittedName>
</protein>
<comment type="caution">
    <text evidence="8">The sequence shown here is derived from an EMBL/GenBank/DDBJ whole genome shotgun (WGS) entry which is preliminary data.</text>
</comment>
<accession>A0A4R2KHQ7</accession>
<name>A0A4R2KHQ7_9FIRM</name>
<dbReference type="Pfam" id="PF00456">
    <property type="entry name" value="Transketolase_N"/>
    <property type="match status" value="1"/>
</dbReference>